<organism evidence="3 4">
    <name type="scientific">Agitococcus lubricus</name>
    <dbReference type="NCBI Taxonomy" id="1077255"/>
    <lineage>
        <taxon>Bacteria</taxon>
        <taxon>Pseudomonadati</taxon>
        <taxon>Pseudomonadota</taxon>
        <taxon>Gammaproteobacteria</taxon>
        <taxon>Moraxellales</taxon>
        <taxon>Moraxellaceae</taxon>
        <taxon>Agitococcus</taxon>
    </lineage>
</organism>
<evidence type="ECO:0000256" key="1">
    <source>
        <dbReference type="SAM" id="MobiDB-lite"/>
    </source>
</evidence>
<keyword evidence="2" id="KW-0812">Transmembrane</keyword>
<dbReference type="RefSeq" id="WP_107866802.1">
    <property type="nucleotide sequence ID" value="NZ_QAON01000019.1"/>
</dbReference>
<feature type="region of interest" description="Disordered" evidence="1">
    <location>
        <begin position="43"/>
        <end position="72"/>
    </location>
</feature>
<protein>
    <submittedName>
        <fullName evidence="3">Uncharacterized protein</fullName>
    </submittedName>
</protein>
<feature type="region of interest" description="Disordered" evidence="1">
    <location>
        <begin position="102"/>
        <end position="132"/>
    </location>
</feature>
<keyword evidence="2" id="KW-0472">Membrane</keyword>
<evidence type="ECO:0000313" key="4">
    <source>
        <dbReference type="Proteomes" id="UP000244223"/>
    </source>
</evidence>
<accession>A0A2T5IUA1</accession>
<feature type="transmembrane region" description="Helical" evidence="2">
    <location>
        <begin position="20"/>
        <end position="39"/>
    </location>
</feature>
<evidence type="ECO:0000256" key="2">
    <source>
        <dbReference type="SAM" id="Phobius"/>
    </source>
</evidence>
<sequence>MMMNNVTSHAPTSEQKNIPIWPWLILICLLTLIIMLLKFGADDSQTPSQTEDARFQPNTSQEATTMADSPTSFSVKASDNLGSSTQITNENPMLKTQALTLPNEQLVKPGDDSAFLNDGDTETEDTEEDTEK</sequence>
<evidence type="ECO:0000313" key="3">
    <source>
        <dbReference type="EMBL" id="PTQ87388.1"/>
    </source>
</evidence>
<dbReference type="EMBL" id="QAON01000019">
    <property type="protein sequence ID" value="PTQ87388.1"/>
    <property type="molecule type" value="Genomic_DNA"/>
</dbReference>
<dbReference type="AlphaFoldDB" id="A0A2T5IUA1"/>
<gene>
    <name evidence="3" type="ORF">C8N29_11935</name>
</gene>
<comment type="caution">
    <text evidence="3">The sequence shown here is derived from an EMBL/GenBank/DDBJ whole genome shotgun (WGS) entry which is preliminary data.</text>
</comment>
<name>A0A2T5IUA1_9GAMM</name>
<keyword evidence="2" id="KW-1133">Transmembrane helix</keyword>
<feature type="compositionally biased region" description="Acidic residues" evidence="1">
    <location>
        <begin position="119"/>
        <end position="132"/>
    </location>
</feature>
<keyword evidence="4" id="KW-1185">Reference proteome</keyword>
<proteinExistence type="predicted"/>
<reference evidence="3 4" key="1">
    <citation type="submission" date="2018-04" db="EMBL/GenBank/DDBJ databases">
        <title>Genomic Encyclopedia of Archaeal and Bacterial Type Strains, Phase II (KMG-II): from individual species to whole genera.</title>
        <authorList>
            <person name="Goeker M."/>
        </authorList>
    </citation>
    <scope>NUCLEOTIDE SEQUENCE [LARGE SCALE GENOMIC DNA]</scope>
    <source>
        <strain evidence="3 4">DSM 5822</strain>
    </source>
</reference>
<dbReference type="Proteomes" id="UP000244223">
    <property type="component" value="Unassembled WGS sequence"/>
</dbReference>